<dbReference type="RefSeq" id="WP_186956964.1">
    <property type="nucleotide sequence ID" value="NZ_JACOFX010000027.1"/>
</dbReference>
<proteinExistence type="predicted"/>
<gene>
    <name evidence="1" type="ORF">H8L47_27215</name>
</gene>
<protein>
    <recommendedName>
        <fullName evidence="3">SMI1/KNR4 family protein</fullName>
    </recommendedName>
</protein>
<comment type="caution">
    <text evidence="1">The sequence shown here is derived from an EMBL/GenBank/DDBJ whole genome shotgun (WGS) entry which is preliminary data.</text>
</comment>
<evidence type="ECO:0000313" key="1">
    <source>
        <dbReference type="EMBL" id="MBC3911255.1"/>
    </source>
</evidence>
<reference evidence="1 2" key="1">
    <citation type="submission" date="2020-08" db="EMBL/GenBank/DDBJ databases">
        <title>Novel species isolated from subtropical streams in China.</title>
        <authorList>
            <person name="Lu H."/>
        </authorList>
    </citation>
    <scope>NUCLEOTIDE SEQUENCE [LARGE SCALE GENOMIC DNA]</scope>
    <source>
        <strain evidence="1 2">NL8W</strain>
    </source>
</reference>
<keyword evidence="2" id="KW-1185">Reference proteome</keyword>
<organism evidence="1 2">
    <name type="scientific">Undibacterium umbellatum</name>
    <dbReference type="NCBI Taxonomy" id="2762300"/>
    <lineage>
        <taxon>Bacteria</taxon>
        <taxon>Pseudomonadati</taxon>
        <taxon>Pseudomonadota</taxon>
        <taxon>Betaproteobacteria</taxon>
        <taxon>Burkholderiales</taxon>
        <taxon>Oxalobacteraceae</taxon>
        <taxon>Undibacterium</taxon>
    </lineage>
</organism>
<evidence type="ECO:0000313" key="2">
    <source>
        <dbReference type="Proteomes" id="UP000646911"/>
    </source>
</evidence>
<evidence type="ECO:0008006" key="3">
    <source>
        <dbReference type="Google" id="ProtNLM"/>
    </source>
</evidence>
<dbReference type="Proteomes" id="UP000646911">
    <property type="component" value="Unassembled WGS sequence"/>
</dbReference>
<name>A0ABR6ZHQ5_9BURK</name>
<dbReference type="EMBL" id="JACOFX010000027">
    <property type="protein sequence ID" value="MBC3911255.1"/>
    <property type="molecule type" value="Genomic_DNA"/>
</dbReference>
<accession>A0ABR6ZHQ5</accession>
<sequence>MTITIKQLQQNLPAIDLLADYADLGIYPEEKQQLPSWLDLSAAEDFIALGREGSDGVFLLGVTSGQVVYVSSEGRAGCIAASLDDFLQLLIAHPYWQDLLKFSAAGNLLEMQRVAPYLEESLQEDEPDIDDIREELLAFLGLAEGEAHIARLHQAVTALSGKVAIKAEDGSQYQSLFNRFTVDDNPMWRAG</sequence>